<accession>A0A8C5PBL2</accession>
<dbReference type="GO" id="GO:0004930">
    <property type="term" value="F:G protein-coupled receptor activity"/>
    <property type="evidence" value="ECO:0007669"/>
    <property type="project" value="UniProtKB-KW"/>
</dbReference>
<name>A0A8C5PBL2_9ANUR</name>
<evidence type="ECO:0000256" key="8">
    <source>
        <dbReference type="ARBA" id="ARBA00023224"/>
    </source>
</evidence>
<dbReference type="OrthoDB" id="9990906at2759"/>
<evidence type="ECO:0000256" key="7">
    <source>
        <dbReference type="ARBA" id="ARBA00023170"/>
    </source>
</evidence>
<evidence type="ECO:0000256" key="9">
    <source>
        <dbReference type="SAM" id="Phobius"/>
    </source>
</evidence>
<evidence type="ECO:0000259" key="10">
    <source>
        <dbReference type="PROSITE" id="PS50262"/>
    </source>
</evidence>
<dbReference type="PRINTS" id="PR01157">
    <property type="entry name" value="P2YPURNOCPTR"/>
</dbReference>
<dbReference type="SUPFAM" id="SSF81321">
    <property type="entry name" value="Family A G protein-coupled receptor-like"/>
    <property type="match status" value="1"/>
</dbReference>
<dbReference type="InterPro" id="IPR017452">
    <property type="entry name" value="GPCR_Rhodpsn_7TM"/>
</dbReference>
<dbReference type="Ensembl" id="ENSLLET00000012756.1">
    <property type="protein sequence ID" value="ENSLLEP00000012271.1"/>
    <property type="gene ID" value="ENSLLEG00000007806.1"/>
</dbReference>
<feature type="transmembrane region" description="Helical" evidence="9">
    <location>
        <begin position="209"/>
        <end position="235"/>
    </location>
</feature>
<keyword evidence="3 9" id="KW-0812">Transmembrane</keyword>
<keyword evidence="8" id="KW-0807">Transducer</keyword>
<keyword evidence="12" id="KW-1185">Reference proteome</keyword>
<organism evidence="11 12">
    <name type="scientific">Leptobrachium leishanense</name>
    <name type="common">Leishan spiny toad</name>
    <dbReference type="NCBI Taxonomy" id="445787"/>
    <lineage>
        <taxon>Eukaryota</taxon>
        <taxon>Metazoa</taxon>
        <taxon>Chordata</taxon>
        <taxon>Craniata</taxon>
        <taxon>Vertebrata</taxon>
        <taxon>Euteleostomi</taxon>
        <taxon>Amphibia</taxon>
        <taxon>Batrachia</taxon>
        <taxon>Anura</taxon>
        <taxon>Pelobatoidea</taxon>
        <taxon>Megophryidae</taxon>
        <taxon>Leptobrachium</taxon>
    </lineage>
</organism>
<dbReference type="PRINTS" id="PR00237">
    <property type="entry name" value="GPCRRHODOPSN"/>
</dbReference>
<dbReference type="Proteomes" id="UP000694569">
    <property type="component" value="Unplaced"/>
</dbReference>
<keyword evidence="7" id="KW-0675">Receptor</keyword>
<feature type="transmembrane region" description="Helical" evidence="9">
    <location>
        <begin position="294"/>
        <end position="314"/>
    </location>
</feature>
<feature type="transmembrane region" description="Helical" evidence="9">
    <location>
        <begin position="52"/>
        <end position="72"/>
    </location>
</feature>
<comment type="subcellular location">
    <subcellularLocation>
        <location evidence="1">Cell membrane</location>
        <topology evidence="1">Multi-pass membrane protein</topology>
    </subcellularLocation>
</comment>
<reference evidence="11" key="1">
    <citation type="submission" date="2025-08" db="UniProtKB">
        <authorList>
            <consortium name="Ensembl"/>
        </authorList>
    </citation>
    <scope>IDENTIFICATION</scope>
</reference>
<dbReference type="PROSITE" id="PS50262">
    <property type="entry name" value="G_PROTEIN_RECEP_F1_2"/>
    <property type="match status" value="1"/>
</dbReference>
<evidence type="ECO:0000256" key="4">
    <source>
        <dbReference type="ARBA" id="ARBA00022989"/>
    </source>
</evidence>
<evidence type="ECO:0000256" key="2">
    <source>
        <dbReference type="ARBA" id="ARBA00022475"/>
    </source>
</evidence>
<feature type="transmembrane region" description="Helical" evidence="9">
    <location>
        <begin position="160"/>
        <end position="180"/>
    </location>
</feature>
<evidence type="ECO:0000256" key="5">
    <source>
        <dbReference type="ARBA" id="ARBA00023040"/>
    </source>
</evidence>
<dbReference type="InterPro" id="IPR000276">
    <property type="entry name" value="GPCR_Rhodpsn"/>
</dbReference>
<keyword evidence="6 9" id="KW-0472">Membrane</keyword>
<evidence type="ECO:0000256" key="1">
    <source>
        <dbReference type="ARBA" id="ARBA00004651"/>
    </source>
</evidence>
<dbReference type="Gene3D" id="1.20.1070.10">
    <property type="entry name" value="Rhodopsin 7-helix transmembrane proteins"/>
    <property type="match status" value="1"/>
</dbReference>
<dbReference type="Pfam" id="PF00001">
    <property type="entry name" value="7tm_1"/>
    <property type="match status" value="1"/>
</dbReference>
<proteinExistence type="predicted"/>
<feature type="transmembrane region" description="Helical" evidence="9">
    <location>
        <begin position="247"/>
        <end position="267"/>
    </location>
</feature>
<keyword evidence="2" id="KW-1003">Cell membrane</keyword>
<feature type="transmembrane region" description="Helical" evidence="9">
    <location>
        <begin position="84"/>
        <end position="107"/>
    </location>
</feature>
<evidence type="ECO:0000256" key="3">
    <source>
        <dbReference type="ARBA" id="ARBA00022692"/>
    </source>
</evidence>
<evidence type="ECO:0000256" key="6">
    <source>
        <dbReference type="ARBA" id="ARBA00023136"/>
    </source>
</evidence>
<sequence>MFAQGPINIKDGPGHNARHHMEETTTYNQQSLGNDSHYCEPDDTYKYQVYTAVYIVVFVVGLIFNVAALYVFCKINKKRGPSTLCLMNLAAADLLFIIFLPLRISYFRRDATWIFGDIMCRITTFSFYFSMYTSIFFLACLSVFRYFSVTSHGTINVKKIVRVCALIWIFTGVSTSPFLLSGSLERENKTRCFEPPGMPTWTRLMYMNYYALIVGFIVPFLIILGFNGLLIRHIIHIPMEKRHVRRQVTLIVLVLLVCCVCFLPYHIQRTVHLYYMVHHPDICSLHNVLQRTVVATLCLAIFNSCLDPLLYVFVGHGFKTWILLMCKPKGSVNVRHLSSESGEANVALVEEVQMDETMVRKT</sequence>
<dbReference type="PANTHER" id="PTHR24231">
    <property type="entry name" value="PURINOCEPTOR-RELATED G-PROTEIN COUPLED RECEPTOR"/>
    <property type="match status" value="1"/>
</dbReference>
<evidence type="ECO:0000313" key="11">
    <source>
        <dbReference type="Ensembl" id="ENSLLEP00000012271.1"/>
    </source>
</evidence>
<keyword evidence="4 9" id="KW-1133">Transmembrane helix</keyword>
<keyword evidence="5" id="KW-0297">G-protein coupled receptor</keyword>
<dbReference type="PANTHER" id="PTHR24231:SF49">
    <property type="entry name" value="LYSOPHOSPHATIDIC ACID RECEPTOR 6-LIKE"/>
    <property type="match status" value="1"/>
</dbReference>
<feature type="domain" description="G-protein coupled receptors family 1 profile" evidence="10">
    <location>
        <begin position="64"/>
        <end position="311"/>
    </location>
</feature>
<dbReference type="GO" id="GO:0005886">
    <property type="term" value="C:plasma membrane"/>
    <property type="evidence" value="ECO:0007669"/>
    <property type="project" value="UniProtKB-SubCell"/>
</dbReference>
<feature type="transmembrane region" description="Helical" evidence="9">
    <location>
        <begin position="127"/>
        <end position="148"/>
    </location>
</feature>
<protein>
    <recommendedName>
        <fullName evidence="10">G-protein coupled receptors family 1 profile domain-containing protein</fullName>
    </recommendedName>
</protein>
<reference evidence="11" key="2">
    <citation type="submission" date="2025-09" db="UniProtKB">
        <authorList>
            <consortium name="Ensembl"/>
        </authorList>
    </citation>
    <scope>IDENTIFICATION</scope>
</reference>
<evidence type="ECO:0000313" key="12">
    <source>
        <dbReference type="Proteomes" id="UP000694569"/>
    </source>
</evidence>
<dbReference type="AlphaFoldDB" id="A0A8C5PBL2"/>
<dbReference type="GeneTree" id="ENSGT01150000286937"/>